<dbReference type="NCBIfam" id="TIGR02432">
    <property type="entry name" value="lysidine_TilS_N"/>
    <property type="match status" value="1"/>
</dbReference>
<comment type="subcellular location">
    <subcellularLocation>
        <location evidence="1 8">Cytoplasm</location>
    </subcellularLocation>
</comment>
<dbReference type="SUPFAM" id="SSF56037">
    <property type="entry name" value="PheT/TilS domain"/>
    <property type="match status" value="1"/>
</dbReference>
<evidence type="ECO:0000259" key="9">
    <source>
        <dbReference type="SMART" id="SM00977"/>
    </source>
</evidence>
<comment type="similarity">
    <text evidence="8">Belongs to the tRNA(Ile)-lysidine synthase family.</text>
</comment>
<keyword evidence="11" id="KW-1185">Reference proteome</keyword>
<dbReference type="Pfam" id="PF01171">
    <property type="entry name" value="ATP_bind_3"/>
    <property type="match status" value="1"/>
</dbReference>
<dbReference type="InterPro" id="IPR012796">
    <property type="entry name" value="Lysidine-tRNA-synth_C"/>
</dbReference>
<dbReference type="CDD" id="cd01992">
    <property type="entry name" value="TilS_N"/>
    <property type="match status" value="1"/>
</dbReference>
<dbReference type="OrthoDB" id="9807403at2"/>
<evidence type="ECO:0000256" key="4">
    <source>
        <dbReference type="ARBA" id="ARBA00022694"/>
    </source>
</evidence>
<keyword evidence="3 8" id="KW-0436">Ligase</keyword>
<dbReference type="SUPFAM" id="SSF52402">
    <property type="entry name" value="Adenine nucleotide alpha hydrolases-like"/>
    <property type="match status" value="1"/>
</dbReference>
<evidence type="ECO:0000256" key="8">
    <source>
        <dbReference type="HAMAP-Rule" id="MF_01161"/>
    </source>
</evidence>
<dbReference type="Pfam" id="PF09179">
    <property type="entry name" value="TilS"/>
    <property type="match status" value="1"/>
</dbReference>
<evidence type="ECO:0000256" key="1">
    <source>
        <dbReference type="ARBA" id="ARBA00004496"/>
    </source>
</evidence>
<evidence type="ECO:0000313" key="11">
    <source>
        <dbReference type="Proteomes" id="UP000278542"/>
    </source>
</evidence>
<dbReference type="AlphaFoldDB" id="A0A495REI3"/>
<dbReference type="EC" id="6.3.4.19" evidence="8"/>
<dbReference type="SUPFAM" id="SSF82829">
    <property type="entry name" value="MesJ substrate recognition domain-like"/>
    <property type="match status" value="1"/>
</dbReference>
<dbReference type="HAMAP" id="MF_01161">
    <property type="entry name" value="tRNA_Ile_lys_synt"/>
    <property type="match status" value="1"/>
</dbReference>
<dbReference type="GO" id="GO:0005737">
    <property type="term" value="C:cytoplasm"/>
    <property type="evidence" value="ECO:0007669"/>
    <property type="project" value="UniProtKB-SubCell"/>
</dbReference>
<dbReference type="Pfam" id="PF11734">
    <property type="entry name" value="TilS_C"/>
    <property type="match status" value="1"/>
</dbReference>
<dbReference type="Gene3D" id="1.20.59.20">
    <property type="match status" value="1"/>
</dbReference>
<dbReference type="GO" id="GO:0032267">
    <property type="term" value="F:tRNA(Ile)-lysidine synthase activity"/>
    <property type="evidence" value="ECO:0007669"/>
    <property type="project" value="UniProtKB-EC"/>
</dbReference>
<keyword evidence="5 8" id="KW-0547">Nucleotide-binding</keyword>
<reference evidence="10 11" key="1">
    <citation type="submission" date="2018-10" db="EMBL/GenBank/DDBJ databases">
        <title>Genomic Encyclopedia of Type Strains, Phase IV (KMG-IV): sequencing the most valuable type-strain genomes for metagenomic binning, comparative biology and taxonomic classification.</title>
        <authorList>
            <person name="Goeker M."/>
        </authorList>
    </citation>
    <scope>NUCLEOTIDE SEQUENCE [LARGE SCALE GENOMIC DNA]</scope>
    <source>
        <strain evidence="10 11">DSM 22228</strain>
    </source>
</reference>
<evidence type="ECO:0000256" key="6">
    <source>
        <dbReference type="ARBA" id="ARBA00022840"/>
    </source>
</evidence>
<dbReference type="PANTHER" id="PTHR43033">
    <property type="entry name" value="TRNA(ILE)-LYSIDINE SYNTHASE-RELATED"/>
    <property type="match status" value="1"/>
</dbReference>
<proteinExistence type="inferred from homology"/>
<accession>A0A495REI3</accession>
<dbReference type="EMBL" id="RBWY01000002">
    <property type="protein sequence ID" value="RKS85819.1"/>
    <property type="molecule type" value="Genomic_DNA"/>
</dbReference>
<feature type="domain" description="Lysidine-tRNA(Ile) synthetase C-terminal" evidence="9">
    <location>
        <begin position="368"/>
        <end position="434"/>
    </location>
</feature>
<dbReference type="InterPro" id="IPR014729">
    <property type="entry name" value="Rossmann-like_a/b/a_fold"/>
</dbReference>
<keyword evidence="4 8" id="KW-0819">tRNA processing</keyword>
<protein>
    <recommendedName>
        <fullName evidence="8">tRNA(Ile)-lysidine synthase</fullName>
        <ecNumber evidence="8">6.3.4.19</ecNumber>
    </recommendedName>
    <alternativeName>
        <fullName evidence="8">tRNA(Ile)-2-lysyl-cytidine synthase</fullName>
    </alternativeName>
    <alternativeName>
        <fullName evidence="8">tRNA(Ile)-lysidine synthetase</fullName>
    </alternativeName>
</protein>
<dbReference type="GO" id="GO:0006400">
    <property type="term" value="P:tRNA modification"/>
    <property type="evidence" value="ECO:0007669"/>
    <property type="project" value="UniProtKB-UniRule"/>
</dbReference>
<dbReference type="InterPro" id="IPR012795">
    <property type="entry name" value="tRNA_Ile_lys_synt_N"/>
</dbReference>
<evidence type="ECO:0000256" key="7">
    <source>
        <dbReference type="ARBA" id="ARBA00048539"/>
    </source>
</evidence>
<evidence type="ECO:0000313" key="10">
    <source>
        <dbReference type="EMBL" id="RKS85819.1"/>
    </source>
</evidence>
<dbReference type="InterPro" id="IPR011063">
    <property type="entry name" value="TilS/TtcA_N"/>
</dbReference>
<keyword evidence="6 8" id="KW-0067">ATP-binding</keyword>
<evidence type="ECO:0000256" key="5">
    <source>
        <dbReference type="ARBA" id="ARBA00022741"/>
    </source>
</evidence>
<evidence type="ECO:0000256" key="3">
    <source>
        <dbReference type="ARBA" id="ARBA00022598"/>
    </source>
</evidence>
<comment type="caution">
    <text evidence="10">The sequence shown here is derived from an EMBL/GenBank/DDBJ whole genome shotgun (WGS) entry which is preliminary data.</text>
</comment>
<comment type="catalytic activity">
    <reaction evidence="7 8">
        <text>cytidine(34) in tRNA(Ile2) + L-lysine + ATP = lysidine(34) in tRNA(Ile2) + AMP + diphosphate + H(+)</text>
        <dbReference type="Rhea" id="RHEA:43744"/>
        <dbReference type="Rhea" id="RHEA-COMP:10625"/>
        <dbReference type="Rhea" id="RHEA-COMP:10670"/>
        <dbReference type="ChEBI" id="CHEBI:15378"/>
        <dbReference type="ChEBI" id="CHEBI:30616"/>
        <dbReference type="ChEBI" id="CHEBI:32551"/>
        <dbReference type="ChEBI" id="CHEBI:33019"/>
        <dbReference type="ChEBI" id="CHEBI:82748"/>
        <dbReference type="ChEBI" id="CHEBI:83665"/>
        <dbReference type="ChEBI" id="CHEBI:456215"/>
        <dbReference type="EC" id="6.3.4.19"/>
    </reaction>
</comment>
<evidence type="ECO:0000256" key="2">
    <source>
        <dbReference type="ARBA" id="ARBA00022490"/>
    </source>
</evidence>
<comment type="domain">
    <text evidence="8">The N-terminal region contains the highly conserved SGGXDS motif, predicted to be a P-loop motif involved in ATP binding.</text>
</comment>
<dbReference type="InterPro" id="IPR012094">
    <property type="entry name" value="tRNA_Ile_lys_synt"/>
</dbReference>
<sequence>MTSLSTLQSLVQSTVLAKIGPHRDILVAYSGGVDSTVLLHALMILQRQHMPDLHLQAIYIHHGISQHADSWAKHCEQQCLDWQIPYVVEKVTLELEQGNIEEQAREARYLAMQQYLTPNRLLCTAQHQDDQSETFFLALKRGSGPTGLSAMPALLHLDSHSLLRPLLTITRQQIEQYAYSYNLVWVEDESNQDSHYDRNFLRLHVLPVLNQRWPHFNQMVSRSAELCHEQQQLLDELLAADFSALIDADRCLSFKPLLSASQIKRNALLRMWFKLHKSSMPSRKQLEVIWQTVALAKEDSNPEFRLNGRQIRRYQNRLYLLPQYQDIQSVQLTWDLKTSLVLPDGLGQLSVTTSGNNCCRLPLANEQVSVRFHAQGSWHIAGRTGSRQIKKLWQEYDIAPWMRTRIPLIFYNEMLITAVGVFVSVQGQGNQVSYRHKHD</sequence>
<name>A0A495REI3_9GAMM</name>
<dbReference type="NCBIfam" id="TIGR02433">
    <property type="entry name" value="lysidine_TilS_C"/>
    <property type="match status" value="1"/>
</dbReference>
<keyword evidence="2 8" id="KW-0963">Cytoplasm</keyword>
<dbReference type="GO" id="GO:0005524">
    <property type="term" value="F:ATP binding"/>
    <property type="evidence" value="ECO:0007669"/>
    <property type="project" value="UniProtKB-UniRule"/>
</dbReference>
<organism evidence="10 11">
    <name type="scientific">Orbus hercynius</name>
    <dbReference type="NCBI Taxonomy" id="593135"/>
    <lineage>
        <taxon>Bacteria</taxon>
        <taxon>Pseudomonadati</taxon>
        <taxon>Pseudomonadota</taxon>
        <taxon>Gammaproteobacteria</taxon>
        <taxon>Orbales</taxon>
        <taxon>Orbaceae</taxon>
        <taxon>Orbus</taxon>
    </lineage>
</organism>
<dbReference type="Proteomes" id="UP000278542">
    <property type="component" value="Unassembled WGS sequence"/>
</dbReference>
<dbReference type="RefSeq" id="WP_121144913.1">
    <property type="nucleotide sequence ID" value="NZ_RBWY01000002.1"/>
</dbReference>
<gene>
    <name evidence="8" type="primary">tilS</name>
    <name evidence="10" type="ORF">DES39_1235</name>
</gene>
<dbReference type="InterPro" id="IPR015262">
    <property type="entry name" value="tRNA_Ile_lys_synt_subst-bd"/>
</dbReference>
<feature type="binding site" evidence="8">
    <location>
        <begin position="30"/>
        <end position="35"/>
    </location>
    <ligand>
        <name>ATP</name>
        <dbReference type="ChEBI" id="CHEBI:30616"/>
    </ligand>
</feature>
<dbReference type="SMART" id="SM00977">
    <property type="entry name" value="TilS_C"/>
    <property type="match status" value="1"/>
</dbReference>
<dbReference type="Gene3D" id="3.40.50.620">
    <property type="entry name" value="HUPs"/>
    <property type="match status" value="1"/>
</dbReference>
<comment type="function">
    <text evidence="8">Ligates lysine onto the cytidine present at position 34 of the AUA codon-specific tRNA(Ile) that contains the anticodon CAU, in an ATP-dependent manner. Cytidine is converted to lysidine, thus changing the amino acid specificity of the tRNA from methionine to isoleucine.</text>
</comment>
<dbReference type="PANTHER" id="PTHR43033:SF1">
    <property type="entry name" value="TRNA(ILE)-LYSIDINE SYNTHASE-RELATED"/>
    <property type="match status" value="1"/>
</dbReference>